<feature type="region of interest" description="Disordered" evidence="1">
    <location>
        <begin position="200"/>
        <end position="256"/>
    </location>
</feature>
<evidence type="ECO:0000256" key="1">
    <source>
        <dbReference type="SAM" id="MobiDB-lite"/>
    </source>
</evidence>
<evidence type="ECO:0000313" key="2">
    <source>
        <dbReference type="EMBL" id="KAJ3475776.1"/>
    </source>
</evidence>
<comment type="caution">
    <text evidence="2">The sequence shown here is derived from an EMBL/GenBank/DDBJ whole genome shotgun (WGS) entry which is preliminary data.</text>
</comment>
<accession>A0AAD5UWC1</accession>
<feature type="region of interest" description="Disordered" evidence="1">
    <location>
        <begin position="100"/>
        <end position="177"/>
    </location>
</feature>
<keyword evidence="3" id="KW-1185">Reference proteome</keyword>
<name>A0AAD5UWC1_9APHY</name>
<proteinExistence type="predicted"/>
<organism evidence="2 3">
    <name type="scientific">Meripilus lineatus</name>
    <dbReference type="NCBI Taxonomy" id="2056292"/>
    <lineage>
        <taxon>Eukaryota</taxon>
        <taxon>Fungi</taxon>
        <taxon>Dikarya</taxon>
        <taxon>Basidiomycota</taxon>
        <taxon>Agaricomycotina</taxon>
        <taxon>Agaricomycetes</taxon>
        <taxon>Polyporales</taxon>
        <taxon>Meripilaceae</taxon>
        <taxon>Meripilus</taxon>
    </lineage>
</organism>
<feature type="compositionally biased region" description="Basic residues" evidence="1">
    <location>
        <begin position="148"/>
        <end position="159"/>
    </location>
</feature>
<sequence>MPRVQTTLRCNFYAISERLLGSAKSSIQGASMVLKMHQMKPRDKHIYRMESLYRAIEKGLTEAEKALDECLWDEEVDKQSVGSSLCVQQHSVKAKVNNNRLPRPMRRFTSPDEVPETPQSYQQQVIKQSTPSLPTATPDRRSVQARERYRHPLGHRPRRSSACQPNAGLFPDVLPRTPPRVRHTLPYSDTIASLEVTSSQVQNLPRVPPIPPSSVIAKTETKSPITQPHRPLPVPKQSMSDLSSVTESESDPWIPS</sequence>
<feature type="compositionally biased region" description="Basic and acidic residues" evidence="1">
    <location>
        <begin position="138"/>
        <end position="147"/>
    </location>
</feature>
<reference evidence="2" key="1">
    <citation type="submission" date="2022-07" db="EMBL/GenBank/DDBJ databases">
        <title>Genome Sequence of Physisporinus lineatus.</title>
        <authorList>
            <person name="Buettner E."/>
        </authorList>
    </citation>
    <scope>NUCLEOTIDE SEQUENCE</scope>
    <source>
        <strain evidence="2">VT162</strain>
    </source>
</reference>
<dbReference type="EMBL" id="JANAWD010000801">
    <property type="protein sequence ID" value="KAJ3475776.1"/>
    <property type="molecule type" value="Genomic_DNA"/>
</dbReference>
<dbReference type="Proteomes" id="UP001212997">
    <property type="component" value="Unassembled WGS sequence"/>
</dbReference>
<dbReference type="AlphaFoldDB" id="A0AAD5UWC1"/>
<gene>
    <name evidence="2" type="ORF">NLI96_g11617</name>
</gene>
<feature type="compositionally biased region" description="Polar residues" evidence="1">
    <location>
        <begin position="237"/>
        <end position="247"/>
    </location>
</feature>
<protein>
    <submittedName>
        <fullName evidence="2">Uncharacterized protein</fullName>
    </submittedName>
</protein>
<feature type="compositionally biased region" description="Polar residues" evidence="1">
    <location>
        <begin position="117"/>
        <end position="135"/>
    </location>
</feature>
<evidence type="ECO:0000313" key="3">
    <source>
        <dbReference type="Proteomes" id="UP001212997"/>
    </source>
</evidence>